<evidence type="ECO:0000256" key="2">
    <source>
        <dbReference type="SAM" id="SignalP"/>
    </source>
</evidence>
<name>A0AA91V9R5_9BACI</name>
<dbReference type="Proteomes" id="UP000221020">
    <property type="component" value="Unassembled WGS sequence"/>
</dbReference>
<feature type="compositionally biased region" description="Basic and acidic residues" evidence="1">
    <location>
        <begin position="27"/>
        <end position="36"/>
    </location>
</feature>
<organism evidence="4 5">
    <name type="scientific">Bacillus pseudomycoides</name>
    <dbReference type="NCBI Taxonomy" id="64104"/>
    <lineage>
        <taxon>Bacteria</taxon>
        <taxon>Bacillati</taxon>
        <taxon>Bacillota</taxon>
        <taxon>Bacilli</taxon>
        <taxon>Bacillales</taxon>
        <taxon>Bacillaceae</taxon>
        <taxon>Bacillus</taxon>
        <taxon>Bacillus cereus group</taxon>
    </lineage>
</organism>
<keyword evidence="2" id="KW-0732">Signal</keyword>
<dbReference type="InterPro" id="IPR036582">
    <property type="entry name" value="Mao_N_sf"/>
</dbReference>
<dbReference type="Gene3D" id="3.30.457.10">
    <property type="entry name" value="Copper amine oxidase-like, N-terminal domain"/>
    <property type="match status" value="1"/>
</dbReference>
<evidence type="ECO:0000313" key="4">
    <source>
        <dbReference type="EMBL" id="PED81211.1"/>
    </source>
</evidence>
<gene>
    <name evidence="4" type="ORF">CON65_18490</name>
</gene>
<evidence type="ECO:0000256" key="1">
    <source>
        <dbReference type="SAM" id="MobiDB-lite"/>
    </source>
</evidence>
<evidence type="ECO:0000313" key="5">
    <source>
        <dbReference type="Proteomes" id="UP000221020"/>
    </source>
</evidence>
<dbReference type="InterPro" id="IPR012854">
    <property type="entry name" value="Cu_amine_oxidase-like_N"/>
</dbReference>
<sequence length="205" mass="23958">MKRNNKLLTFLLLFVFIFIPQQGSYADDDKDHEKHEKHEKHKKKEGHESEEGYEKQTVNTQKEVWHTWSKLSALSIAYEQSPITTQQQIRMQKENEKECLLEVLPYQGQILVPVQEVAVYLGAEVYEYRRISTVEVIQQKKHLIFKEGSRAVYEDMYKTPMPTAAITYNSKIYVPVSVIANALGWDITWNENQTILLKARVNQNG</sequence>
<protein>
    <recommendedName>
        <fullName evidence="3">Copper amine oxidase-like N-terminal domain-containing protein</fullName>
    </recommendedName>
</protein>
<comment type="caution">
    <text evidence="4">The sequence shown here is derived from an EMBL/GenBank/DDBJ whole genome shotgun (WGS) entry which is preliminary data.</text>
</comment>
<dbReference type="EMBL" id="NVOR01000073">
    <property type="protein sequence ID" value="PED81211.1"/>
    <property type="molecule type" value="Genomic_DNA"/>
</dbReference>
<dbReference type="SUPFAM" id="SSF55383">
    <property type="entry name" value="Copper amine oxidase, domain N"/>
    <property type="match status" value="1"/>
</dbReference>
<accession>A0AA91V9R5</accession>
<dbReference type="RefSeq" id="WP_097899005.1">
    <property type="nucleotide sequence ID" value="NZ_NVOR01000073.1"/>
</dbReference>
<feature type="signal peptide" evidence="2">
    <location>
        <begin position="1"/>
        <end position="26"/>
    </location>
</feature>
<feature type="chain" id="PRO_5041710185" description="Copper amine oxidase-like N-terminal domain-containing protein" evidence="2">
    <location>
        <begin position="27"/>
        <end position="205"/>
    </location>
</feature>
<evidence type="ECO:0000259" key="3">
    <source>
        <dbReference type="Pfam" id="PF07833"/>
    </source>
</evidence>
<feature type="region of interest" description="Disordered" evidence="1">
    <location>
        <begin position="26"/>
        <end position="57"/>
    </location>
</feature>
<dbReference type="AlphaFoldDB" id="A0AA91V9R5"/>
<proteinExistence type="predicted"/>
<feature type="domain" description="Copper amine oxidase-like N-terminal" evidence="3">
    <location>
        <begin position="103"/>
        <end position="193"/>
    </location>
</feature>
<reference evidence="4 5" key="1">
    <citation type="submission" date="2017-09" db="EMBL/GenBank/DDBJ databases">
        <title>Large-scale bioinformatics analysis of Bacillus genomes uncovers conserved roles of natural products in bacterial physiology.</title>
        <authorList>
            <consortium name="Agbiome Team Llc"/>
            <person name="Bleich R.M."/>
            <person name="Grubbs K.J."/>
            <person name="Santa Maria K.C."/>
            <person name="Allen S.E."/>
            <person name="Farag S."/>
            <person name="Shank E.A."/>
            <person name="Bowers A."/>
        </authorList>
    </citation>
    <scope>NUCLEOTIDE SEQUENCE [LARGE SCALE GENOMIC DNA]</scope>
    <source>
        <strain evidence="4 5">AFS092012</strain>
    </source>
</reference>
<dbReference type="Pfam" id="PF07833">
    <property type="entry name" value="Cu_amine_oxidN1"/>
    <property type="match status" value="1"/>
</dbReference>
<feature type="compositionally biased region" description="Basic and acidic residues" evidence="1">
    <location>
        <begin position="45"/>
        <end position="54"/>
    </location>
</feature>